<protein>
    <submittedName>
        <fullName evidence="1">Uncharacterized protein</fullName>
    </submittedName>
</protein>
<dbReference type="AlphaFoldDB" id="A0AAV4SJM7"/>
<evidence type="ECO:0000313" key="1">
    <source>
        <dbReference type="EMBL" id="GIY34000.1"/>
    </source>
</evidence>
<name>A0AAV4SJM7_CAEEX</name>
<organism evidence="1 2">
    <name type="scientific">Caerostris extrusa</name>
    <name type="common">Bark spider</name>
    <name type="synonym">Caerostris bankana</name>
    <dbReference type="NCBI Taxonomy" id="172846"/>
    <lineage>
        <taxon>Eukaryota</taxon>
        <taxon>Metazoa</taxon>
        <taxon>Ecdysozoa</taxon>
        <taxon>Arthropoda</taxon>
        <taxon>Chelicerata</taxon>
        <taxon>Arachnida</taxon>
        <taxon>Araneae</taxon>
        <taxon>Araneomorphae</taxon>
        <taxon>Entelegynae</taxon>
        <taxon>Araneoidea</taxon>
        <taxon>Araneidae</taxon>
        <taxon>Caerostris</taxon>
    </lineage>
</organism>
<keyword evidence="2" id="KW-1185">Reference proteome</keyword>
<dbReference type="Proteomes" id="UP001054945">
    <property type="component" value="Unassembled WGS sequence"/>
</dbReference>
<dbReference type="EMBL" id="BPLR01009712">
    <property type="protein sequence ID" value="GIY34000.1"/>
    <property type="molecule type" value="Genomic_DNA"/>
</dbReference>
<gene>
    <name evidence="1" type="ORF">CEXT_616041</name>
</gene>
<accession>A0AAV4SJM7</accession>
<evidence type="ECO:0000313" key="2">
    <source>
        <dbReference type="Proteomes" id="UP001054945"/>
    </source>
</evidence>
<comment type="caution">
    <text evidence="1">The sequence shown here is derived from an EMBL/GenBank/DDBJ whole genome shotgun (WGS) entry which is preliminary data.</text>
</comment>
<reference evidence="1 2" key="1">
    <citation type="submission" date="2021-06" db="EMBL/GenBank/DDBJ databases">
        <title>Caerostris extrusa draft genome.</title>
        <authorList>
            <person name="Kono N."/>
            <person name="Arakawa K."/>
        </authorList>
    </citation>
    <scope>NUCLEOTIDE SEQUENCE [LARGE SCALE GENOMIC DNA]</scope>
</reference>
<proteinExistence type="predicted"/>
<sequence>MGTVPSAKERGKSITPLSFLKPNCSLGSCVQKCRGAYLRVTPGARPLKSINRPAPSVIDAPRYHEKGHLSITTDKRSDSICSCNSFQLYFKSNGRTKTIFSTT</sequence>